<feature type="transmembrane region" description="Helical" evidence="1">
    <location>
        <begin position="342"/>
        <end position="364"/>
    </location>
</feature>
<feature type="transmembrane region" description="Helical" evidence="1">
    <location>
        <begin position="370"/>
        <end position="386"/>
    </location>
</feature>
<dbReference type="AlphaFoldDB" id="S4UVR8"/>
<accession>S4UVR8</accession>
<geneLocation type="mitochondrion" evidence="2"/>
<feature type="transmembrane region" description="Helical" evidence="1">
    <location>
        <begin position="311"/>
        <end position="335"/>
    </location>
</feature>
<keyword evidence="2" id="KW-0496">Mitochondrion</keyword>
<keyword evidence="1" id="KW-0812">Transmembrane</keyword>
<keyword evidence="1" id="KW-1133">Transmembrane helix</keyword>
<evidence type="ECO:0000256" key="1">
    <source>
        <dbReference type="SAM" id="Phobius"/>
    </source>
</evidence>
<feature type="transmembrane region" description="Helical" evidence="1">
    <location>
        <begin position="407"/>
        <end position="428"/>
    </location>
</feature>
<proteinExistence type="predicted"/>
<sequence length="439" mass="51185">MLNKFYFYLKFKFLKRGLLISPLPAFTQFLNQLNDQEPQNEQQLILHPTSSSGAQELETNLDKACKSLDPTINSFTDDFPRYNPNEEIFPKRVVKTLFYNIMQLPSNYLKGVMKEFVNNEIKEKLISSDIIIKDKIPGTLMEQIIDVFQTSSERPFGLLGEMTFNQTYTLLQNFNLGTILNNHEVVLHPGYLISAALVYKLTVNTFAKSVYPISTINTFTTEVAKNNWLKVREKNIRLFMLYYAPLITYSIFKISDNSIFDIIELKVVSQEKDSKVLESILSFFFIKSTRFMSSSTVSSQNKNNTPKFLKYLKYLIILLILIVSVDFNSIVILLSKLTFTKVLLLNIILALTYLIYLIIDLYIFTLFLKGKISIPVYAPLFLWNWFKEKEKISQYKPNEIRAFMDLYVRNIIANIIGLSTLILIYTFFYKFYNNIISYI</sequence>
<keyword evidence="1" id="KW-0472">Membrane</keyword>
<protein>
    <submittedName>
        <fullName evidence="2">Uncharacterized protein</fullName>
    </submittedName>
</protein>
<evidence type="ECO:0000313" key="2">
    <source>
        <dbReference type="EMBL" id="AGM47763.1"/>
    </source>
</evidence>
<organism evidence="2">
    <name type="scientific">Ganoderma lucidum</name>
    <name type="common">Ling zhi medicinal fungus</name>
    <name type="synonym">Bracket fungus</name>
    <dbReference type="NCBI Taxonomy" id="5315"/>
    <lineage>
        <taxon>Eukaryota</taxon>
        <taxon>Fungi</taxon>
        <taxon>Dikarya</taxon>
        <taxon>Basidiomycota</taxon>
        <taxon>Agaricomycotina</taxon>
        <taxon>Agaricomycetes</taxon>
        <taxon>Polyporales</taxon>
        <taxon>Polyporaceae</taxon>
        <taxon>Ganoderma</taxon>
    </lineage>
</organism>
<dbReference type="EMBL" id="KC763799">
    <property type="protein sequence ID" value="AGM47763.1"/>
    <property type="molecule type" value="Genomic_DNA"/>
</dbReference>
<dbReference type="GeneID" id="16792999"/>
<reference evidence="2" key="1">
    <citation type="submission" date="2013-03" db="EMBL/GenBank/DDBJ databases">
        <title>The mitochondrial genome sequence of the model medicinal mushroom Ganoderma lucidum.</title>
        <authorList>
            <person name="Qian J."/>
        </authorList>
    </citation>
    <scope>NUCLEOTIDE SEQUENCE</scope>
</reference>
<dbReference type="RefSeq" id="YP_008238948.1">
    <property type="nucleotide sequence ID" value="NC_021750.1"/>
</dbReference>
<name>S4UVR8_GANLU</name>
<gene>
    <name evidence="2" type="primary">orf439</name>
    <name evidence="2" type="ORF">Galu_Mp16</name>
</gene>